<dbReference type="Proteomes" id="UP000194003">
    <property type="component" value="Unassembled WGS sequence"/>
</dbReference>
<evidence type="ECO:0000256" key="1">
    <source>
        <dbReference type="SAM" id="Phobius"/>
    </source>
</evidence>
<evidence type="ECO:0008006" key="4">
    <source>
        <dbReference type="Google" id="ProtNLM"/>
    </source>
</evidence>
<dbReference type="EMBL" id="LVJN01000020">
    <property type="protein sequence ID" value="OSM01553.1"/>
    <property type="molecule type" value="Genomic_DNA"/>
</dbReference>
<sequence length="385" mass="40570">MALLCLMAFIAHGALTDAYAPAALAHAVLAVGIFPLIMGNILYFAPTLTRSAPPASRTLVWPALALIAGALAFYVVAEERLLLPMATGVGVLAVLGALNWTLRSRRACLGAPNPCLRWYELALASLLIGLVAITVGHLWPESWDAMRSLHLHMNLLGFVGLTALGTVQVLLPTVAGYSDAGALARLQRDWPYAAGGVLGMALGGALAHVEGIGHWGRILSVVGLILWLAPLVRYARALWTQRAAVGGWRGAAKSLLCAVGGLAGLALMGLFTLLGWVDPTNLLPYFFIAFLFPLVTGAVAFLAPLWIWTELPLMPKRHNAQRLLGLGGGWRGLAFLLCGVLAGFGVEAARLGAALVVAWFLAQGIWALANPLRGAPPEQPSPFGA</sequence>
<feature type="transmembrane region" description="Helical" evidence="1">
    <location>
        <begin position="190"/>
        <end position="209"/>
    </location>
</feature>
<dbReference type="STRING" id="1434232.MAIT1_01549"/>
<comment type="caution">
    <text evidence="2">The sequence shown here is derived from an EMBL/GenBank/DDBJ whole genome shotgun (WGS) entry which is preliminary data.</text>
</comment>
<feature type="transmembrane region" description="Helical" evidence="1">
    <location>
        <begin position="255"/>
        <end position="277"/>
    </location>
</feature>
<feature type="transmembrane region" description="Helical" evidence="1">
    <location>
        <begin position="215"/>
        <end position="234"/>
    </location>
</feature>
<feature type="transmembrane region" description="Helical" evidence="1">
    <location>
        <begin position="283"/>
        <end position="307"/>
    </location>
</feature>
<protein>
    <recommendedName>
        <fullName evidence="4">NnrS family protein</fullName>
    </recommendedName>
</protein>
<evidence type="ECO:0000313" key="3">
    <source>
        <dbReference type="Proteomes" id="UP000194003"/>
    </source>
</evidence>
<keyword evidence="1" id="KW-1133">Transmembrane helix</keyword>
<keyword evidence="1" id="KW-0472">Membrane</keyword>
<feature type="transmembrane region" description="Helical" evidence="1">
    <location>
        <begin position="82"/>
        <end position="100"/>
    </location>
</feature>
<reference evidence="2 3" key="1">
    <citation type="journal article" date="2016" name="BMC Genomics">
        <title>Combined genomic and structural analyses of a cultured magnetotactic bacterium reveals its niche adaptation to a dynamic environment.</title>
        <authorList>
            <person name="Araujo A.C."/>
            <person name="Morillo V."/>
            <person name="Cypriano J."/>
            <person name="Teixeira L.C."/>
            <person name="Leao P."/>
            <person name="Lyra S."/>
            <person name="Almeida L.G."/>
            <person name="Bazylinski D.A."/>
            <person name="Vasconcellos A.T."/>
            <person name="Abreu F."/>
            <person name="Lins U."/>
        </authorList>
    </citation>
    <scope>NUCLEOTIDE SEQUENCE [LARGE SCALE GENOMIC DNA]</scope>
    <source>
        <strain evidence="2 3">IT-1</strain>
    </source>
</reference>
<feature type="transmembrane region" description="Helical" evidence="1">
    <location>
        <begin position="328"/>
        <end position="345"/>
    </location>
</feature>
<feature type="transmembrane region" description="Helical" evidence="1">
    <location>
        <begin position="58"/>
        <end position="76"/>
    </location>
</feature>
<dbReference type="AlphaFoldDB" id="A0A1Y2K0I8"/>
<name>A0A1Y2K0I8_9PROT</name>
<organism evidence="2 3">
    <name type="scientific">Magnetofaba australis IT-1</name>
    <dbReference type="NCBI Taxonomy" id="1434232"/>
    <lineage>
        <taxon>Bacteria</taxon>
        <taxon>Pseudomonadati</taxon>
        <taxon>Pseudomonadota</taxon>
        <taxon>Magnetococcia</taxon>
        <taxon>Magnetococcales</taxon>
        <taxon>Magnetococcaceae</taxon>
        <taxon>Magnetofaba</taxon>
    </lineage>
</organism>
<proteinExistence type="predicted"/>
<feature type="transmembrane region" description="Helical" evidence="1">
    <location>
        <begin position="151"/>
        <end position="178"/>
    </location>
</feature>
<feature type="transmembrane region" description="Helical" evidence="1">
    <location>
        <begin position="121"/>
        <end position="139"/>
    </location>
</feature>
<gene>
    <name evidence="2" type="ORF">MAIT1_01549</name>
</gene>
<accession>A0A1Y2K0I8</accession>
<feature type="transmembrane region" description="Helical" evidence="1">
    <location>
        <begin position="351"/>
        <end position="369"/>
    </location>
</feature>
<evidence type="ECO:0000313" key="2">
    <source>
        <dbReference type="EMBL" id="OSM01553.1"/>
    </source>
</evidence>
<feature type="transmembrane region" description="Helical" evidence="1">
    <location>
        <begin position="23"/>
        <end position="46"/>
    </location>
</feature>
<keyword evidence="3" id="KW-1185">Reference proteome</keyword>
<keyword evidence="1" id="KW-0812">Transmembrane</keyword>